<reference evidence="1 2" key="1">
    <citation type="submission" date="2018-06" db="EMBL/GenBank/DDBJ databases">
        <title>Genomic Encyclopedia of Archaeal and Bacterial Type Strains, Phase II (KMG-II): from individual species to whole genera.</title>
        <authorList>
            <person name="Goeker M."/>
        </authorList>
    </citation>
    <scope>NUCLEOTIDE SEQUENCE [LARGE SCALE GENOMIC DNA]</scope>
    <source>
        <strain evidence="1 2">DSM 17205</strain>
    </source>
</reference>
<proteinExistence type="predicted"/>
<keyword evidence="2" id="KW-1185">Reference proteome</keyword>
<organism evidence="1 2">
    <name type="scientific">Nonlabens dokdonensis</name>
    <dbReference type="NCBI Taxonomy" id="328515"/>
    <lineage>
        <taxon>Bacteria</taxon>
        <taxon>Pseudomonadati</taxon>
        <taxon>Bacteroidota</taxon>
        <taxon>Flavobacteriia</taxon>
        <taxon>Flavobacteriales</taxon>
        <taxon>Flavobacteriaceae</taxon>
        <taxon>Nonlabens</taxon>
    </lineage>
</organism>
<gene>
    <name evidence="1" type="ORF">LX97_03114</name>
</gene>
<comment type="caution">
    <text evidence="1">The sequence shown here is derived from an EMBL/GenBank/DDBJ whole genome shotgun (WGS) entry which is preliminary data.</text>
</comment>
<protein>
    <submittedName>
        <fullName evidence="1">Uncharacterized protein</fullName>
    </submittedName>
</protein>
<dbReference type="RefSeq" id="WP_015363520.1">
    <property type="nucleotide sequence ID" value="NZ_QKZR01000007.1"/>
</dbReference>
<evidence type="ECO:0000313" key="2">
    <source>
        <dbReference type="Proteomes" id="UP000248584"/>
    </source>
</evidence>
<accession>A0ABX5PUL3</accession>
<dbReference type="EMBL" id="QKZR01000007">
    <property type="protein sequence ID" value="PZX37092.1"/>
    <property type="molecule type" value="Genomic_DNA"/>
</dbReference>
<evidence type="ECO:0000313" key="1">
    <source>
        <dbReference type="EMBL" id="PZX37092.1"/>
    </source>
</evidence>
<name>A0ABX5PUL3_9FLAO</name>
<sequence length="190" mass="21998">MTNTIFYSKEFEINGISVPDFELRSGKLIRIYVPSVRIIEFDLTIESIKHLQKTNANLPWAKNYSQNSFIERLFPLTVEKYLIQKMKIDKNNASRIANELDIGLNERLELINFTNRKALIIKAHFEKSNSIIIDYFGVGAVGIKKLEQIVNSEIKKGKTGIAFDSLQYMEENEPYENIERIIINVPNKLL</sequence>
<dbReference type="Proteomes" id="UP000248584">
    <property type="component" value="Unassembled WGS sequence"/>
</dbReference>